<comment type="caution">
    <text evidence="7">The sequence shown here is derived from an EMBL/GenBank/DDBJ whole genome shotgun (WGS) entry which is preliminary data.</text>
</comment>
<evidence type="ECO:0000256" key="4">
    <source>
        <dbReference type="ARBA" id="ARBA00022989"/>
    </source>
</evidence>
<feature type="transmembrane region" description="Helical" evidence="6">
    <location>
        <begin position="75"/>
        <end position="100"/>
    </location>
</feature>
<dbReference type="PANTHER" id="PTHR30238:SF4">
    <property type="entry name" value="SLL1022 PROTEIN"/>
    <property type="match status" value="1"/>
</dbReference>
<dbReference type="PANTHER" id="PTHR30238">
    <property type="entry name" value="MEMBRANE BOUND PREDICTED REDOX MODULATOR"/>
    <property type="match status" value="1"/>
</dbReference>
<evidence type="ECO:0000256" key="6">
    <source>
        <dbReference type="SAM" id="Phobius"/>
    </source>
</evidence>
<gene>
    <name evidence="7" type="primary">terC</name>
    <name evidence="7" type="ORF">GCM10011511_32520</name>
</gene>
<keyword evidence="3 6" id="KW-0812">Transmembrane</keyword>
<feature type="transmembrane region" description="Helical" evidence="6">
    <location>
        <begin position="48"/>
        <end position="69"/>
    </location>
</feature>
<feature type="transmembrane region" description="Helical" evidence="6">
    <location>
        <begin position="190"/>
        <end position="208"/>
    </location>
</feature>
<proteinExistence type="inferred from homology"/>
<keyword evidence="4 6" id="KW-1133">Transmembrane helix</keyword>
<dbReference type="GO" id="GO:0016020">
    <property type="term" value="C:membrane"/>
    <property type="evidence" value="ECO:0007669"/>
    <property type="project" value="UniProtKB-SubCell"/>
</dbReference>
<comment type="similarity">
    <text evidence="2">Belongs to the TerC family.</text>
</comment>
<feature type="transmembrane region" description="Helical" evidence="6">
    <location>
        <begin position="220"/>
        <end position="238"/>
    </location>
</feature>
<reference evidence="7" key="1">
    <citation type="journal article" date="2014" name="Int. J. Syst. Evol. Microbiol.">
        <title>Complete genome sequence of Corynebacterium casei LMG S-19264T (=DSM 44701T), isolated from a smear-ripened cheese.</title>
        <authorList>
            <consortium name="US DOE Joint Genome Institute (JGI-PGF)"/>
            <person name="Walter F."/>
            <person name="Albersmeier A."/>
            <person name="Kalinowski J."/>
            <person name="Ruckert C."/>
        </authorList>
    </citation>
    <scope>NUCLEOTIDE SEQUENCE</scope>
    <source>
        <strain evidence="7">CGMCC 1.15448</strain>
    </source>
</reference>
<feature type="transmembrane region" description="Helical" evidence="6">
    <location>
        <begin position="157"/>
        <end position="178"/>
    </location>
</feature>
<reference evidence="7" key="2">
    <citation type="submission" date="2020-09" db="EMBL/GenBank/DDBJ databases">
        <authorList>
            <person name="Sun Q."/>
            <person name="Zhou Y."/>
        </authorList>
    </citation>
    <scope>NUCLEOTIDE SEQUENCE</scope>
    <source>
        <strain evidence="7">CGMCC 1.15448</strain>
    </source>
</reference>
<dbReference type="Pfam" id="PF03741">
    <property type="entry name" value="TerC"/>
    <property type="match status" value="1"/>
</dbReference>
<accession>A0A8J2UEE6</accession>
<dbReference type="EMBL" id="BMJC01000003">
    <property type="protein sequence ID" value="GGB06550.1"/>
    <property type="molecule type" value="Genomic_DNA"/>
</dbReference>
<sequence length="243" mass="26845">MHSLFTLDSLISLFTLCLLEIVLGIDNVIFVSLIIGRLPAPQQLNARRVWMIAGILIRSGLLMGLGWLVTHGNKVLFSIAGYGFSTRHLIMMAGGLFLLFKTVQEIHEKLEGGGEGEAGVSERSGQSFLAIVTQLVLVDTVFSFDSIITAVGLAQQVTVMITAVILAMIIMFFFSQGIANFINRRPTVKILALSFLLMVGFSLLFEGLEPIHHSHIDKGYIYFSMVFAFGVELLNTRARKKKH</sequence>
<organism evidence="7 8">
    <name type="scientific">Puia dinghuensis</name>
    <dbReference type="NCBI Taxonomy" id="1792502"/>
    <lineage>
        <taxon>Bacteria</taxon>
        <taxon>Pseudomonadati</taxon>
        <taxon>Bacteroidota</taxon>
        <taxon>Chitinophagia</taxon>
        <taxon>Chitinophagales</taxon>
        <taxon>Chitinophagaceae</taxon>
        <taxon>Puia</taxon>
    </lineage>
</organism>
<dbReference type="AlphaFoldDB" id="A0A8J2UEE6"/>
<name>A0A8J2UEE6_9BACT</name>
<dbReference type="RefSeq" id="WP_188933490.1">
    <property type="nucleotide sequence ID" value="NZ_BMJC01000003.1"/>
</dbReference>
<keyword evidence="5 6" id="KW-0472">Membrane</keyword>
<dbReference type="InterPro" id="IPR005496">
    <property type="entry name" value="Integral_membrane_TerC"/>
</dbReference>
<dbReference type="Proteomes" id="UP000607559">
    <property type="component" value="Unassembled WGS sequence"/>
</dbReference>
<evidence type="ECO:0000256" key="1">
    <source>
        <dbReference type="ARBA" id="ARBA00004141"/>
    </source>
</evidence>
<protein>
    <submittedName>
        <fullName evidence="7">Membrane protein</fullName>
    </submittedName>
</protein>
<evidence type="ECO:0000256" key="5">
    <source>
        <dbReference type="ARBA" id="ARBA00023136"/>
    </source>
</evidence>
<keyword evidence="8" id="KW-1185">Reference proteome</keyword>
<evidence type="ECO:0000313" key="8">
    <source>
        <dbReference type="Proteomes" id="UP000607559"/>
    </source>
</evidence>
<evidence type="ECO:0000256" key="2">
    <source>
        <dbReference type="ARBA" id="ARBA00007511"/>
    </source>
</evidence>
<evidence type="ECO:0000313" key="7">
    <source>
        <dbReference type="EMBL" id="GGB06550.1"/>
    </source>
</evidence>
<evidence type="ECO:0000256" key="3">
    <source>
        <dbReference type="ARBA" id="ARBA00022692"/>
    </source>
</evidence>
<feature type="transmembrane region" description="Helical" evidence="6">
    <location>
        <begin position="12"/>
        <end position="36"/>
    </location>
</feature>
<comment type="subcellular location">
    <subcellularLocation>
        <location evidence="1">Membrane</location>
        <topology evidence="1">Multi-pass membrane protein</topology>
    </subcellularLocation>
</comment>